<evidence type="ECO:0000256" key="2">
    <source>
        <dbReference type="SAM" id="Phobius"/>
    </source>
</evidence>
<evidence type="ECO:0000256" key="1">
    <source>
        <dbReference type="SAM" id="MobiDB-lite"/>
    </source>
</evidence>
<comment type="caution">
    <text evidence="3">The sequence shown here is derived from an EMBL/GenBank/DDBJ whole genome shotgun (WGS) entry which is preliminary data.</text>
</comment>
<feature type="transmembrane region" description="Helical" evidence="2">
    <location>
        <begin position="299"/>
        <end position="321"/>
    </location>
</feature>
<protein>
    <recommendedName>
        <fullName evidence="5">Zinc ribbon domain-containing protein</fullName>
    </recommendedName>
</protein>
<organism evidence="3 4">
    <name type="scientific">Kitasatospora saccharophila</name>
    <dbReference type="NCBI Taxonomy" id="407973"/>
    <lineage>
        <taxon>Bacteria</taxon>
        <taxon>Bacillati</taxon>
        <taxon>Actinomycetota</taxon>
        <taxon>Actinomycetes</taxon>
        <taxon>Kitasatosporales</taxon>
        <taxon>Streptomycetaceae</taxon>
        <taxon>Kitasatospora</taxon>
    </lineage>
</organism>
<feature type="transmembrane region" description="Helical" evidence="2">
    <location>
        <begin position="223"/>
        <end position="247"/>
    </location>
</feature>
<evidence type="ECO:0000313" key="4">
    <source>
        <dbReference type="Proteomes" id="UP001500897"/>
    </source>
</evidence>
<gene>
    <name evidence="3" type="ORF">GCM10009759_24130</name>
</gene>
<feature type="compositionally biased region" description="Low complexity" evidence="1">
    <location>
        <begin position="470"/>
        <end position="479"/>
    </location>
</feature>
<keyword evidence="2" id="KW-1133">Transmembrane helix</keyword>
<feature type="transmembrane region" description="Helical" evidence="2">
    <location>
        <begin position="184"/>
        <end position="202"/>
    </location>
</feature>
<feature type="transmembrane region" description="Helical" evidence="2">
    <location>
        <begin position="143"/>
        <end position="164"/>
    </location>
</feature>
<feature type="region of interest" description="Disordered" evidence="1">
    <location>
        <begin position="463"/>
        <end position="485"/>
    </location>
</feature>
<keyword evidence="2" id="KW-0812">Transmembrane</keyword>
<feature type="transmembrane region" description="Helical" evidence="2">
    <location>
        <begin position="372"/>
        <end position="393"/>
    </location>
</feature>
<name>A0ABN2WMZ5_9ACTN</name>
<accession>A0ABN2WMZ5</accession>
<feature type="transmembrane region" description="Helical" evidence="2">
    <location>
        <begin position="63"/>
        <end position="84"/>
    </location>
</feature>
<dbReference type="RefSeq" id="WP_344551996.1">
    <property type="nucleotide sequence ID" value="NZ_BAAANS010000013.1"/>
</dbReference>
<feature type="transmembrane region" description="Helical" evidence="2">
    <location>
        <begin position="267"/>
        <end position="287"/>
    </location>
</feature>
<evidence type="ECO:0000313" key="3">
    <source>
        <dbReference type="EMBL" id="GAA2095621.1"/>
    </source>
</evidence>
<feature type="transmembrane region" description="Helical" evidence="2">
    <location>
        <begin position="413"/>
        <end position="435"/>
    </location>
</feature>
<proteinExistence type="predicted"/>
<feature type="region of interest" description="Disordered" evidence="1">
    <location>
        <begin position="504"/>
        <end position="524"/>
    </location>
</feature>
<keyword evidence="2" id="KW-0472">Membrane</keyword>
<feature type="transmembrane region" description="Helical" evidence="2">
    <location>
        <begin position="341"/>
        <end position="360"/>
    </location>
</feature>
<keyword evidence="4" id="KW-1185">Reference proteome</keyword>
<feature type="compositionally biased region" description="Basic and acidic residues" evidence="1">
    <location>
        <begin position="512"/>
        <end position="524"/>
    </location>
</feature>
<evidence type="ECO:0008006" key="5">
    <source>
        <dbReference type="Google" id="ProtNLM"/>
    </source>
</evidence>
<sequence length="524" mass="53288">MPICPSCGAASADPAVTCANCGRPLSAPAIGDVIEDTGPVGGSPWGAGKVHHTREAPALSRGWLTAGRVLIAPTLLLVLAAAIGTGSQDDDSFRITPFGSDNGFQSWLSLVLTGFGAPLRIVMHATKRRGDASTTSLETNVHLVLYLVALGWLLLLWLGLHLGARARRRAGAAEPAGAAVGIQALRTGAVSAVVALLLGWLAGQESGDGDGYASMSSEVGPALLPLTLSAGIAAAVVVLAVDGAAALRAEAARRGWLGSLLVAWQHAFRVVCGLLVLLTAVGLVMQLSYGDSLWKAGPLVMVTNYGVAVHGIGSGATLLVGGFEDSHLAVSLFDLGDHGDGWWFAVLPALVAALALGWSAHRGRLAQRDRAVLAGVYALLNVLLLLGTSMWSTMGGPTSGEVGGFTVRTEDTIGWSVLSVLISAAVWGAFGALAVPGLLDGLRGTPAAAPPRPFGPPLPPAPAVPPLPGALPGTPVLPGQAVTDRLEPGAHGSVELVVDEPPTAAVAFDGDGDPHAAFRRPRAD</sequence>
<feature type="transmembrane region" description="Helical" evidence="2">
    <location>
        <begin position="104"/>
        <end position="122"/>
    </location>
</feature>
<reference evidence="3 4" key="1">
    <citation type="journal article" date="2019" name="Int. J. Syst. Evol. Microbiol.">
        <title>The Global Catalogue of Microorganisms (GCM) 10K type strain sequencing project: providing services to taxonomists for standard genome sequencing and annotation.</title>
        <authorList>
            <consortium name="The Broad Institute Genomics Platform"/>
            <consortium name="The Broad Institute Genome Sequencing Center for Infectious Disease"/>
            <person name="Wu L."/>
            <person name="Ma J."/>
        </authorList>
    </citation>
    <scope>NUCLEOTIDE SEQUENCE [LARGE SCALE GENOMIC DNA]</scope>
    <source>
        <strain evidence="3 4">JCM 14559</strain>
    </source>
</reference>
<dbReference type="EMBL" id="BAAANS010000013">
    <property type="protein sequence ID" value="GAA2095621.1"/>
    <property type="molecule type" value="Genomic_DNA"/>
</dbReference>
<dbReference type="Proteomes" id="UP001500897">
    <property type="component" value="Unassembled WGS sequence"/>
</dbReference>